<evidence type="ECO:0000313" key="3">
    <source>
        <dbReference type="Proteomes" id="UP001152320"/>
    </source>
</evidence>
<protein>
    <submittedName>
        <fullName evidence="2">Uncharacterized protein</fullName>
    </submittedName>
</protein>
<dbReference type="AlphaFoldDB" id="A0A9Q1C066"/>
<proteinExistence type="predicted"/>
<name>A0A9Q1C066_HOLLE</name>
<feature type="compositionally biased region" description="Polar residues" evidence="1">
    <location>
        <begin position="7"/>
        <end position="20"/>
    </location>
</feature>
<organism evidence="2 3">
    <name type="scientific">Holothuria leucospilota</name>
    <name type="common">Black long sea cucumber</name>
    <name type="synonym">Mertensiothuria leucospilota</name>
    <dbReference type="NCBI Taxonomy" id="206669"/>
    <lineage>
        <taxon>Eukaryota</taxon>
        <taxon>Metazoa</taxon>
        <taxon>Echinodermata</taxon>
        <taxon>Eleutherozoa</taxon>
        <taxon>Echinozoa</taxon>
        <taxon>Holothuroidea</taxon>
        <taxon>Aspidochirotacea</taxon>
        <taxon>Aspidochirotida</taxon>
        <taxon>Holothuriidae</taxon>
        <taxon>Holothuria</taxon>
    </lineage>
</organism>
<dbReference type="Proteomes" id="UP001152320">
    <property type="component" value="Chromosome 9"/>
</dbReference>
<evidence type="ECO:0000256" key="1">
    <source>
        <dbReference type="SAM" id="MobiDB-lite"/>
    </source>
</evidence>
<evidence type="ECO:0000313" key="2">
    <source>
        <dbReference type="EMBL" id="KAJ8035749.1"/>
    </source>
</evidence>
<dbReference type="EMBL" id="JAIZAY010000009">
    <property type="protein sequence ID" value="KAJ8035749.1"/>
    <property type="molecule type" value="Genomic_DNA"/>
</dbReference>
<comment type="caution">
    <text evidence="2">The sequence shown here is derived from an EMBL/GenBank/DDBJ whole genome shotgun (WGS) entry which is preliminary data.</text>
</comment>
<reference evidence="2" key="1">
    <citation type="submission" date="2021-10" db="EMBL/GenBank/DDBJ databases">
        <title>Tropical sea cucumber genome reveals ecological adaptation and Cuvierian tubules defense mechanism.</title>
        <authorList>
            <person name="Chen T."/>
        </authorList>
    </citation>
    <scope>NUCLEOTIDE SEQUENCE</scope>
    <source>
        <strain evidence="2">Nanhai2018</strain>
        <tissue evidence="2">Muscle</tissue>
    </source>
</reference>
<keyword evidence="3" id="KW-1185">Reference proteome</keyword>
<gene>
    <name evidence="2" type="ORF">HOLleu_19522</name>
</gene>
<accession>A0A9Q1C066</accession>
<feature type="region of interest" description="Disordered" evidence="1">
    <location>
        <begin position="1"/>
        <end position="26"/>
    </location>
</feature>
<sequence length="70" mass="7764">MNKNEKNNTGYDTLFQSIPTNPTPGKAINESEMLTHDHPVFPHGGLSYSAVQGWGCCRLRKMLFILGPDS</sequence>